<name>A0ABQ9IHA2_9NEOP</name>
<sequence length="323" mass="37931">MFLTKMKFNLDISDKRGTHHNHPHAVSFDVKELVRDHISSMPAQESHYSRYTSSKLYLSSQLCVERMYDLFKDRYPNIECLHNLYRDILRCEFKLRFVPPQSDSCSYCDELYIHLVAAKTEDEQKRISAQSTLHHRKAEKVLHEDVVMSKSKPHICCTLHRYAIGIVLSNTLSFLYSSTYNQCVYNMGTEKPFMFVWNESVAKCVGEIRRLVVCSDRCIAQNHNWWCTALYHYLIVKKYFTTIDHKFLGLCPDCKKKCTVYHPKQWLEDIVNPNPAFSAHYMDKEDFFGLSAIEGMFKNLPNVKITSFNWIQFSSEEPNTVRT</sequence>
<evidence type="ECO:0000313" key="1">
    <source>
        <dbReference type="EMBL" id="KAJ8895731.1"/>
    </source>
</evidence>
<reference evidence="1 2" key="1">
    <citation type="submission" date="2023-02" db="EMBL/GenBank/DDBJ databases">
        <title>LHISI_Scaffold_Assembly.</title>
        <authorList>
            <person name="Stuart O.P."/>
            <person name="Cleave R."/>
            <person name="Magrath M.J.L."/>
            <person name="Mikheyev A.S."/>
        </authorList>
    </citation>
    <scope>NUCLEOTIDE SEQUENCE [LARGE SCALE GENOMIC DNA]</scope>
    <source>
        <strain evidence="1">Daus_M_001</strain>
        <tissue evidence="1">Leg muscle</tissue>
    </source>
</reference>
<dbReference type="PANTHER" id="PTHR10773:SF19">
    <property type="match status" value="1"/>
</dbReference>
<keyword evidence="2" id="KW-1185">Reference proteome</keyword>
<dbReference type="Proteomes" id="UP001159363">
    <property type="component" value="Chromosome 1"/>
</dbReference>
<evidence type="ECO:0000313" key="2">
    <source>
        <dbReference type="Proteomes" id="UP001159363"/>
    </source>
</evidence>
<dbReference type="EMBL" id="JARBHB010000001">
    <property type="protein sequence ID" value="KAJ8895731.1"/>
    <property type="molecule type" value="Genomic_DNA"/>
</dbReference>
<accession>A0ABQ9IHA2</accession>
<proteinExistence type="predicted"/>
<protein>
    <submittedName>
        <fullName evidence="1">Uncharacterized protein</fullName>
    </submittedName>
</protein>
<comment type="caution">
    <text evidence="1">The sequence shown here is derived from an EMBL/GenBank/DDBJ whole genome shotgun (WGS) entry which is preliminary data.</text>
</comment>
<organism evidence="1 2">
    <name type="scientific">Dryococelus australis</name>
    <dbReference type="NCBI Taxonomy" id="614101"/>
    <lineage>
        <taxon>Eukaryota</taxon>
        <taxon>Metazoa</taxon>
        <taxon>Ecdysozoa</taxon>
        <taxon>Arthropoda</taxon>
        <taxon>Hexapoda</taxon>
        <taxon>Insecta</taxon>
        <taxon>Pterygota</taxon>
        <taxon>Neoptera</taxon>
        <taxon>Polyneoptera</taxon>
        <taxon>Phasmatodea</taxon>
        <taxon>Verophasmatodea</taxon>
        <taxon>Anareolatae</taxon>
        <taxon>Phasmatidae</taxon>
        <taxon>Eurycanthinae</taxon>
        <taxon>Dryococelus</taxon>
    </lineage>
</organism>
<dbReference type="PANTHER" id="PTHR10773">
    <property type="entry name" value="DNA-DIRECTED RNA POLYMERASES I, II, AND III SUBUNIT RPABC2"/>
    <property type="match status" value="1"/>
</dbReference>
<gene>
    <name evidence="1" type="ORF">PR048_001069</name>
</gene>